<dbReference type="GO" id="GO:0008800">
    <property type="term" value="F:beta-lactamase activity"/>
    <property type="evidence" value="ECO:0007669"/>
    <property type="project" value="UniProtKB-UniRule"/>
</dbReference>
<evidence type="ECO:0000313" key="11">
    <source>
        <dbReference type="Proteomes" id="UP000233491"/>
    </source>
</evidence>
<feature type="region of interest" description="Disordered" evidence="7">
    <location>
        <begin position="165"/>
        <end position="185"/>
    </location>
</feature>
<accession>A0A1I4W7A1</accession>
<reference evidence="10 11" key="1">
    <citation type="submission" date="2017-12" db="EMBL/GenBank/DDBJ databases">
        <title>Anaerobic carbon monoxide metabolism by Pleomorphomonas carboxyditropha sp. nov., a new mesophilic hydrogenogenic carboxidotroph.</title>
        <authorList>
            <person name="Esquivel-Elizondo S."/>
            <person name="Krajmalnik-Brown R."/>
        </authorList>
    </citation>
    <scope>NUCLEOTIDE SEQUENCE [LARGE SCALE GENOMIC DNA]</scope>
    <source>
        <strain evidence="10 11">R5-392</strain>
    </source>
</reference>
<dbReference type="InterPro" id="IPR012338">
    <property type="entry name" value="Beta-lactam/transpept-like"/>
</dbReference>
<feature type="domain" description="Beta-lactamase class A catalytic" evidence="9">
    <location>
        <begin position="48"/>
        <end position="265"/>
    </location>
</feature>
<evidence type="ECO:0000256" key="3">
    <source>
        <dbReference type="ARBA" id="ARBA00012865"/>
    </source>
</evidence>
<dbReference type="AlphaFoldDB" id="A0A1I4W7A1"/>
<name>A0A1I4W7A1_9HYPH</name>
<feature type="signal peptide" evidence="8">
    <location>
        <begin position="1"/>
        <end position="31"/>
    </location>
</feature>
<dbReference type="GO" id="GO:0030655">
    <property type="term" value="P:beta-lactam antibiotic catabolic process"/>
    <property type="evidence" value="ECO:0007669"/>
    <property type="project" value="InterPro"/>
</dbReference>
<dbReference type="PANTHER" id="PTHR35333">
    <property type="entry name" value="BETA-LACTAMASE"/>
    <property type="match status" value="1"/>
</dbReference>
<comment type="caution">
    <text evidence="10">The sequence shown here is derived from an EMBL/GenBank/DDBJ whole genome shotgun (WGS) entry which is preliminary data.</text>
</comment>
<keyword evidence="4 6" id="KW-0378">Hydrolase</keyword>
<evidence type="ECO:0000256" key="8">
    <source>
        <dbReference type="SAM" id="SignalP"/>
    </source>
</evidence>
<dbReference type="SUPFAM" id="SSF56601">
    <property type="entry name" value="beta-lactamase/transpeptidase-like"/>
    <property type="match status" value="1"/>
</dbReference>
<dbReference type="PANTHER" id="PTHR35333:SF3">
    <property type="entry name" value="BETA-LACTAMASE-TYPE TRANSPEPTIDASE FOLD CONTAINING PROTEIN"/>
    <property type="match status" value="1"/>
</dbReference>
<keyword evidence="11" id="KW-1185">Reference proteome</keyword>
<sequence>MHDLLFPTRRSLLGTAATAGLGLMLAGRALAADDELAALEKRSGGRLGVAALDKATGARLVHRADERFAMCSTFKFVAAAAVLAAVDQGKLRLDKSISYGKADLQDYAPVAKEHVAEGSLSLEVLCRAAVEMSDNTAANLILKEIGGPAGWTAYVRALGDATSRLDRTEPSLNTADEGDERDTTTPEAMMGTLDALMVGNALSETSRKKLEEWMLTGIVTGPLIRAGVPKTWQVADKSGSGGHGTRNDVGIIYRPEKAPILASIYFTGSDLDMPGRNKVIADTAAIIAARFG</sequence>
<keyword evidence="8" id="KW-0732">Signal</keyword>
<proteinExistence type="inferred from homology"/>
<dbReference type="GO" id="GO:0046677">
    <property type="term" value="P:response to antibiotic"/>
    <property type="evidence" value="ECO:0007669"/>
    <property type="project" value="UniProtKB-UniRule"/>
</dbReference>
<gene>
    <name evidence="10" type="ORF">CXZ10_17445</name>
</gene>
<dbReference type="NCBIfam" id="NF033103">
    <property type="entry name" value="bla_class_A"/>
    <property type="match status" value="1"/>
</dbReference>
<evidence type="ECO:0000256" key="7">
    <source>
        <dbReference type="SAM" id="MobiDB-lite"/>
    </source>
</evidence>
<dbReference type="Proteomes" id="UP000233491">
    <property type="component" value="Unassembled WGS sequence"/>
</dbReference>
<dbReference type="RefSeq" id="WP_101290649.1">
    <property type="nucleotide sequence ID" value="NZ_FOUQ01000015.1"/>
</dbReference>
<evidence type="ECO:0000256" key="4">
    <source>
        <dbReference type="ARBA" id="ARBA00022801"/>
    </source>
</evidence>
<organism evidence="10 11">
    <name type="scientific">Pleomorphomonas diazotrophica</name>
    <dbReference type="NCBI Taxonomy" id="1166257"/>
    <lineage>
        <taxon>Bacteria</taxon>
        <taxon>Pseudomonadati</taxon>
        <taxon>Pseudomonadota</taxon>
        <taxon>Alphaproteobacteria</taxon>
        <taxon>Hyphomicrobiales</taxon>
        <taxon>Pleomorphomonadaceae</taxon>
        <taxon>Pleomorphomonas</taxon>
    </lineage>
</organism>
<protein>
    <recommendedName>
        <fullName evidence="3 6">Beta-lactamase</fullName>
        <ecNumber evidence="3 6">3.5.2.6</ecNumber>
    </recommendedName>
</protein>
<evidence type="ECO:0000256" key="6">
    <source>
        <dbReference type="RuleBase" id="RU361140"/>
    </source>
</evidence>
<comment type="catalytic activity">
    <reaction evidence="1 6">
        <text>a beta-lactam + H2O = a substituted beta-amino acid</text>
        <dbReference type="Rhea" id="RHEA:20401"/>
        <dbReference type="ChEBI" id="CHEBI:15377"/>
        <dbReference type="ChEBI" id="CHEBI:35627"/>
        <dbReference type="ChEBI" id="CHEBI:140347"/>
        <dbReference type="EC" id="3.5.2.6"/>
    </reaction>
</comment>
<dbReference type="InterPro" id="IPR006311">
    <property type="entry name" value="TAT_signal"/>
</dbReference>
<evidence type="ECO:0000259" key="9">
    <source>
        <dbReference type="Pfam" id="PF13354"/>
    </source>
</evidence>
<dbReference type="InterPro" id="IPR000871">
    <property type="entry name" value="Beta-lactam_class-A"/>
</dbReference>
<evidence type="ECO:0000256" key="2">
    <source>
        <dbReference type="ARBA" id="ARBA00009009"/>
    </source>
</evidence>
<dbReference type="PROSITE" id="PS51318">
    <property type="entry name" value="TAT"/>
    <property type="match status" value="1"/>
</dbReference>
<keyword evidence="5 6" id="KW-0046">Antibiotic resistance</keyword>
<feature type="chain" id="PRO_5015065851" description="Beta-lactamase" evidence="8">
    <location>
        <begin position="32"/>
        <end position="292"/>
    </location>
</feature>
<dbReference type="InterPro" id="IPR045155">
    <property type="entry name" value="Beta-lactam_cat"/>
</dbReference>
<dbReference type="EC" id="3.5.2.6" evidence="3 6"/>
<dbReference type="OrthoDB" id="9784149at2"/>
<comment type="similarity">
    <text evidence="2 6">Belongs to the class-A beta-lactamase family.</text>
</comment>
<dbReference type="PROSITE" id="PS00146">
    <property type="entry name" value="BETA_LACTAMASE_A"/>
    <property type="match status" value="1"/>
</dbReference>
<evidence type="ECO:0000256" key="5">
    <source>
        <dbReference type="ARBA" id="ARBA00023251"/>
    </source>
</evidence>
<dbReference type="Pfam" id="PF13354">
    <property type="entry name" value="Beta-lactamase2"/>
    <property type="match status" value="1"/>
</dbReference>
<evidence type="ECO:0000256" key="1">
    <source>
        <dbReference type="ARBA" id="ARBA00001526"/>
    </source>
</evidence>
<dbReference type="InterPro" id="IPR023650">
    <property type="entry name" value="Beta-lactam_class-A_AS"/>
</dbReference>
<dbReference type="PRINTS" id="PR00118">
    <property type="entry name" value="BLACTAMASEA"/>
</dbReference>
<dbReference type="EMBL" id="PJNW01000015">
    <property type="protein sequence ID" value="PKR87910.1"/>
    <property type="molecule type" value="Genomic_DNA"/>
</dbReference>
<dbReference type="Gene3D" id="3.40.710.10">
    <property type="entry name" value="DD-peptidase/beta-lactamase superfamily"/>
    <property type="match status" value="1"/>
</dbReference>
<evidence type="ECO:0000313" key="10">
    <source>
        <dbReference type="EMBL" id="PKR87910.1"/>
    </source>
</evidence>